<reference evidence="3 4" key="1">
    <citation type="journal article" date="2025" name="Microbiol. Resour. Announc.">
        <title>Draft genome sequences for Neonectria magnoliae and Neonectria punicea, canker pathogens of Liriodendron tulipifera and Acer saccharum in West Virginia.</title>
        <authorList>
            <person name="Petronek H.M."/>
            <person name="Kasson M.T."/>
            <person name="Metheny A.M."/>
            <person name="Stauder C.M."/>
            <person name="Lovett B."/>
            <person name="Lynch S.C."/>
            <person name="Garnas J.R."/>
            <person name="Kasson L.R."/>
            <person name="Stajich J.E."/>
        </authorList>
    </citation>
    <scope>NUCLEOTIDE SEQUENCE [LARGE SCALE GENOMIC DNA]</scope>
    <source>
        <strain evidence="3 4">NRRL 64653</strain>
    </source>
</reference>
<dbReference type="InterPro" id="IPR014756">
    <property type="entry name" value="Ig_E-set"/>
</dbReference>
<evidence type="ECO:0000313" key="3">
    <source>
        <dbReference type="EMBL" id="KAK7398243.1"/>
    </source>
</evidence>
<dbReference type="EMBL" id="JAZAVJ010000360">
    <property type="protein sequence ID" value="KAK7398243.1"/>
    <property type="molecule type" value="Genomic_DNA"/>
</dbReference>
<dbReference type="InterPro" id="IPR050827">
    <property type="entry name" value="CRP1_MDG1_kinase"/>
</dbReference>
<comment type="caution">
    <text evidence="3">The sequence shown here is derived from an EMBL/GenBank/DDBJ whole genome shotgun (WGS) entry which is preliminary data.</text>
</comment>
<organism evidence="3 4">
    <name type="scientific">Neonectria punicea</name>
    <dbReference type="NCBI Taxonomy" id="979145"/>
    <lineage>
        <taxon>Eukaryota</taxon>
        <taxon>Fungi</taxon>
        <taxon>Dikarya</taxon>
        <taxon>Ascomycota</taxon>
        <taxon>Pezizomycotina</taxon>
        <taxon>Sordariomycetes</taxon>
        <taxon>Hypocreomycetidae</taxon>
        <taxon>Hypocreales</taxon>
        <taxon>Nectriaceae</taxon>
        <taxon>Neonectria</taxon>
    </lineage>
</organism>
<evidence type="ECO:0000259" key="2">
    <source>
        <dbReference type="Pfam" id="PF16561"/>
    </source>
</evidence>
<keyword evidence="4" id="KW-1185">Reference proteome</keyword>
<proteinExistence type="inferred from homology"/>
<dbReference type="SUPFAM" id="SSF81296">
    <property type="entry name" value="E set domains"/>
    <property type="match status" value="1"/>
</dbReference>
<gene>
    <name evidence="3" type="primary">CRP1_2</name>
    <name evidence="3" type="ORF">QQX98_012393</name>
</gene>
<feature type="non-terminal residue" evidence="3">
    <location>
        <position position="53"/>
    </location>
</feature>
<comment type="similarity">
    <text evidence="1">Belongs to the CRP1/MDG1 family.</text>
</comment>
<dbReference type="PANTHER" id="PTHR10343:SF81">
    <property type="entry name" value="CRUCIFORM DNA-RECOGNIZING PROTEIN 1-RELATED"/>
    <property type="match status" value="1"/>
</dbReference>
<dbReference type="Proteomes" id="UP001498476">
    <property type="component" value="Unassembled WGS sequence"/>
</dbReference>
<feature type="domain" description="AMP-activated protein kinase glycogen-binding" evidence="2">
    <location>
        <begin position="4"/>
        <end position="49"/>
    </location>
</feature>
<evidence type="ECO:0000256" key="1">
    <source>
        <dbReference type="ARBA" id="ARBA00038216"/>
    </source>
</evidence>
<dbReference type="CDD" id="cd02859">
    <property type="entry name" value="E_set_AMPKbeta_like_N"/>
    <property type="match status" value="1"/>
</dbReference>
<dbReference type="InterPro" id="IPR032640">
    <property type="entry name" value="AMPK1_CBM"/>
</dbReference>
<dbReference type="Pfam" id="PF16561">
    <property type="entry name" value="AMPK1_CBM"/>
    <property type="match status" value="1"/>
</dbReference>
<name>A0ABR1GIY9_9HYPO</name>
<accession>A0ABR1GIY9</accession>
<evidence type="ECO:0000313" key="4">
    <source>
        <dbReference type="Proteomes" id="UP001498476"/>
    </source>
</evidence>
<dbReference type="InterPro" id="IPR013783">
    <property type="entry name" value="Ig-like_fold"/>
</dbReference>
<sequence length="53" mass="6224">MGSFTFKWEHPAEEVYVTGTFDSWTKSVKLEKQGDVFQKTVDLKDASEKIYYK</sequence>
<dbReference type="PANTHER" id="PTHR10343">
    <property type="entry name" value="5'-AMP-ACTIVATED PROTEIN KINASE , BETA SUBUNIT"/>
    <property type="match status" value="1"/>
</dbReference>
<protein>
    <submittedName>
        <fullName evidence="3">Cruciform DNA binding protein</fullName>
    </submittedName>
</protein>
<dbReference type="Gene3D" id="2.60.40.10">
    <property type="entry name" value="Immunoglobulins"/>
    <property type="match status" value="1"/>
</dbReference>